<comment type="caution">
    <text evidence="3">The sequence shown here is derived from an EMBL/GenBank/DDBJ whole genome shotgun (WGS) entry which is preliminary data.</text>
</comment>
<protein>
    <submittedName>
        <fullName evidence="3">Uncharacterized protein</fullName>
    </submittedName>
</protein>
<keyword evidence="2" id="KW-0812">Transmembrane</keyword>
<sequence>MQNAYAHRYLMRGKMGKAKVLIYGQLVRWVLFDCLYCITTFATLKPPLQHNHHPNLQPQTSLPPKRKKKDVHPPHPPPPPNHTHPQAPGPPNPPNPPLQL</sequence>
<reference evidence="3 4" key="1">
    <citation type="submission" date="2019-06" db="EMBL/GenBank/DDBJ databases">
        <title>Genome Sequence of the Brown Rot Fungal Pathogen Monilinia laxa.</title>
        <authorList>
            <person name="De Miccolis Angelini R.M."/>
            <person name="Landi L."/>
            <person name="Abate D."/>
            <person name="Pollastro S."/>
            <person name="Romanazzi G."/>
            <person name="Faretra F."/>
        </authorList>
    </citation>
    <scope>NUCLEOTIDE SEQUENCE [LARGE SCALE GENOMIC DNA]</scope>
    <source>
        <strain evidence="3 4">Mlax316</strain>
    </source>
</reference>
<dbReference type="Proteomes" id="UP000326757">
    <property type="component" value="Unassembled WGS sequence"/>
</dbReference>
<dbReference type="AlphaFoldDB" id="A0A5N6K6D5"/>
<keyword evidence="2" id="KW-0472">Membrane</keyword>
<name>A0A5N6K6D5_MONLA</name>
<accession>A0A5N6K6D5</accession>
<dbReference type="EMBL" id="VIGI01000007">
    <property type="protein sequence ID" value="KAB8298133.1"/>
    <property type="molecule type" value="Genomic_DNA"/>
</dbReference>
<feature type="region of interest" description="Disordered" evidence="1">
    <location>
        <begin position="46"/>
        <end position="100"/>
    </location>
</feature>
<gene>
    <name evidence="3" type="ORF">EYC80_001889</name>
</gene>
<evidence type="ECO:0000313" key="3">
    <source>
        <dbReference type="EMBL" id="KAB8298133.1"/>
    </source>
</evidence>
<evidence type="ECO:0000313" key="4">
    <source>
        <dbReference type="Proteomes" id="UP000326757"/>
    </source>
</evidence>
<keyword evidence="4" id="KW-1185">Reference proteome</keyword>
<evidence type="ECO:0000256" key="1">
    <source>
        <dbReference type="SAM" id="MobiDB-lite"/>
    </source>
</evidence>
<organism evidence="3 4">
    <name type="scientific">Monilinia laxa</name>
    <name type="common">Brown rot fungus</name>
    <name type="synonym">Sclerotinia laxa</name>
    <dbReference type="NCBI Taxonomy" id="61186"/>
    <lineage>
        <taxon>Eukaryota</taxon>
        <taxon>Fungi</taxon>
        <taxon>Dikarya</taxon>
        <taxon>Ascomycota</taxon>
        <taxon>Pezizomycotina</taxon>
        <taxon>Leotiomycetes</taxon>
        <taxon>Helotiales</taxon>
        <taxon>Sclerotiniaceae</taxon>
        <taxon>Monilinia</taxon>
    </lineage>
</organism>
<feature type="transmembrane region" description="Helical" evidence="2">
    <location>
        <begin position="20"/>
        <end position="44"/>
    </location>
</feature>
<keyword evidence="2" id="KW-1133">Transmembrane helix</keyword>
<evidence type="ECO:0000256" key="2">
    <source>
        <dbReference type="SAM" id="Phobius"/>
    </source>
</evidence>
<proteinExistence type="predicted"/>
<feature type="compositionally biased region" description="Pro residues" evidence="1">
    <location>
        <begin position="74"/>
        <end position="100"/>
    </location>
</feature>